<keyword evidence="5 7" id="KW-0472">Membrane</keyword>
<evidence type="ECO:0000256" key="5">
    <source>
        <dbReference type="ARBA" id="ARBA00023136"/>
    </source>
</evidence>
<dbReference type="Pfam" id="PF13520">
    <property type="entry name" value="AA_permease_2"/>
    <property type="match status" value="1"/>
</dbReference>
<evidence type="ECO:0000313" key="8">
    <source>
        <dbReference type="EMBL" id="KAK5100882.1"/>
    </source>
</evidence>
<feature type="transmembrane region" description="Helical" evidence="7">
    <location>
        <begin position="445"/>
        <end position="464"/>
    </location>
</feature>
<comment type="caution">
    <text evidence="8">The sequence shown here is derived from an EMBL/GenBank/DDBJ whole genome shotgun (WGS) entry which is preliminary data.</text>
</comment>
<evidence type="ECO:0000256" key="6">
    <source>
        <dbReference type="SAM" id="MobiDB-lite"/>
    </source>
</evidence>
<keyword evidence="2" id="KW-0813">Transport</keyword>
<evidence type="ECO:0000256" key="7">
    <source>
        <dbReference type="SAM" id="Phobius"/>
    </source>
</evidence>
<feature type="transmembrane region" description="Helical" evidence="7">
    <location>
        <begin position="375"/>
        <end position="395"/>
    </location>
</feature>
<feature type="transmembrane region" description="Helical" evidence="7">
    <location>
        <begin position="167"/>
        <end position="185"/>
    </location>
</feature>
<feature type="transmembrane region" description="Helical" evidence="7">
    <location>
        <begin position="233"/>
        <end position="253"/>
    </location>
</feature>
<feature type="transmembrane region" description="Helical" evidence="7">
    <location>
        <begin position="127"/>
        <end position="155"/>
    </location>
</feature>
<feature type="transmembrane region" description="Helical" evidence="7">
    <location>
        <begin position="274"/>
        <end position="296"/>
    </location>
</feature>
<protein>
    <recommendedName>
        <fullName evidence="10">Amino acid transporter</fullName>
    </recommendedName>
</protein>
<keyword evidence="3 7" id="KW-0812">Transmembrane</keyword>
<keyword evidence="9" id="KW-1185">Reference proteome</keyword>
<feature type="transmembrane region" description="Helical" evidence="7">
    <location>
        <begin position="401"/>
        <end position="424"/>
    </location>
</feature>
<accession>A0ABR0KNW3</accession>
<dbReference type="Proteomes" id="UP001345013">
    <property type="component" value="Unassembled WGS sequence"/>
</dbReference>
<reference evidence="8 9" key="1">
    <citation type="submission" date="2023-08" db="EMBL/GenBank/DDBJ databases">
        <title>Black Yeasts Isolated from many extreme environments.</title>
        <authorList>
            <person name="Coleine C."/>
            <person name="Stajich J.E."/>
            <person name="Selbmann L."/>
        </authorList>
    </citation>
    <scope>NUCLEOTIDE SEQUENCE [LARGE SCALE GENOMIC DNA]</scope>
    <source>
        <strain evidence="8 9">CCFEE 5885</strain>
    </source>
</reference>
<evidence type="ECO:0000256" key="3">
    <source>
        <dbReference type="ARBA" id="ARBA00022692"/>
    </source>
</evidence>
<feature type="transmembrane region" description="Helical" evidence="7">
    <location>
        <begin position="476"/>
        <end position="495"/>
    </location>
</feature>
<evidence type="ECO:0000256" key="2">
    <source>
        <dbReference type="ARBA" id="ARBA00022448"/>
    </source>
</evidence>
<name>A0ABR0KNW3_9EURO</name>
<proteinExistence type="predicted"/>
<dbReference type="Gene3D" id="1.20.1740.10">
    <property type="entry name" value="Amino acid/polyamine transporter I"/>
    <property type="match status" value="1"/>
</dbReference>
<dbReference type="PANTHER" id="PTHR45649:SF28">
    <property type="entry name" value="TRANSPORTER, PUTATIVE (EUROFUNG)-RELATED"/>
    <property type="match status" value="1"/>
</dbReference>
<evidence type="ECO:0008006" key="10">
    <source>
        <dbReference type="Google" id="ProtNLM"/>
    </source>
</evidence>
<organism evidence="8 9">
    <name type="scientific">Lithohypha guttulata</name>
    <dbReference type="NCBI Taxonomy" id="1690604"/>
    <lineage>
        <taxon>Eukaryota</taxon>
        <taxon>Fungi</taxon>
        <taxon>Dikarya</taxon>
        <taxon>Ascomycota</taxon>
        <taxon>Pezizomycotina</taxon>
        <taxon>Eurotiomycetes</taxon>
        <taxon>Chaetothyriomycetidae</taxon>
        <taxon>Chaetothyriales</taxon>
        <taxon>Trichomeriaceae</taxon>
        <taxon>Lithohypha</taxon>
    </lineage>
</organism>
<keyword evidence="4 7" id="KW-1133">Transmembrane helix</keyword>
<dbReference type="EMBL" id="JAVRRG010000005">
    <property type="protein sequence ID" value="KAK5100882.1"/>
    <property type="molecule type" value="Genomic_DNA"/>
</dbReference>
<dbReference type="PANTHER" id="PTHR45649">
    <property type="entry name" value="AMINO-ACID PERMEASE BAT1"/>
    <property type="match status" value="1"/>
</dbReference>
<evidence type="ECO:0000313" key="9">
    <source>
        <dbReference type="Proteomes" id="UP001345013"/>
    </source>
</evidence>
<feature type="transmembrane region" description="Helical" evidence="7">
    <location>
        <begin position="96"/>
        <end position="115"/>
    </location>
</feature>
<sequence>MKQIPFLTSCYSKHKLTAKTGSSKSSGRSSMLELEKNASSTESAGGVSARKGSVEEYNELAQLGYKPELQRNRSMLTLLFQSLAIAAIPYGEGGPLMSAIVGGGPLSIFIGWIIADRGKTLLSFITGWTWLVGNWCITLSVNFGFTSLLAGTISIYKENWKATSWEMLLIFYGVCIFTLFCCAFGNRFLPMVDTFCAAFTALTIVVVCIALSVKADAGRHTAAYALGHYTSAFSGYGGFTFFIGLLPPAYTFSALGMISSMAEEVASPTTQVPWALSLCVPVGGIAGLFFILPICFTLPPMADMMDAPYGQALPYIFHLVMGTPGGAVALSTLVLVIVLFCSISITNAASRTTWAFARDNALPLSRLWAHVNTRLGVPLWALVLTTVVQLLLGLINLGNTTAFTAFISMGVIALAASYAVPIVISMVHGRREVSSARWNCGKVGWVINIVAVSWITFEVFLFSMPGMLPTTATSMNYASVVWAGFGVMAAIWYIAHARKVYKGPPESDGLQ</sequence>
<evidence type="ECO:0000256" key="1">
    <source>
        <dbReference type="ARBA" id="ARBA00004141"/>
    </source>
</evidence>
<dbReference type="PIRSF" id="PIRSF006060">
    <property type="entry name" value="AA_transporter"/>
    <property type="match status" value="1"/>
</dbReference>
<feature type="compositionally biased region" description="Low complexity" evidence="6">
    <location>
        <begin position="21"/>
        <end position="30"/>
    </location>
</feature>
<evidence type="ECO:0000256" key="4">
    <source>
        <dbReference type="ARBA" id="ARBA00022989"/>
    </source>
</evidence>
<feature type="transmembrane region" description="Helical" evidence="7">
    <location>
        <begin position="316"/>
        <end position="341"/>
    </location>
</feature>
<comment type="subcellular location">
    <subcellularLocation>
        <location evidence="1">Membrane</location>
        <topology evidence="1">Multi-pass membrane protein</topology>
    </subcellularLocation>
</comment>
<feature type="transmembrane region" description="Helical" evidence="7">
    <location>
        <begin position="192"/>
        <end position="213"/>
    </location>
</feature>
<feature type="region of interest" description="Disordered" evidence="6">
    <location>
        <begin position="18"/>
        <end position="50"/>
    </location>
</feature>
<dbReference type="InterPro" id="IPR002293">
    <property type="entry name" value="AA/rel_permease1"/>
</dbReference>
<gene>
    <name evidence="8" type="ORF">LTR24_000730</name>
</gene>